<dbReference type="SUPFAM" id="SSF52317">
    <property type="entry name" value="Class I glutamine amidotransferase-like"/>
    <property type="match status" value="1"/>
</dbReference>
<evidence type="ECO:0000313" key="1">
    <source>
        <dbReference type="EMBL" id="GET22806.1"/>
    </source>
</evidence>
<dbReference type="PANTHER" id="PTHR10224">
    <property type="entry name" value="ES1 PROTEIN HOMOLOG, MITOCHONDRIAL"/>
    <property type="match status" value="1"/>
</dbReference>
<name>A0A2P8CC27_9BACT</name>
<protein>
    <submittedName>
        <fullName evidence="2">Enhancing lycopene biosynthesis protein 2</fullName>
    </submittedName>
    <submittedName>
        <fullName evidence="1">Isoprenoid biosynthesis protein ElbB</fullName>
    </submittedName>
</protein>
<evidence type="ECO:0000313" key="4">
    <source>
        <dbReference type="Proteomes" id="UP000396862"/>
    </source>
</evidence>
<organism evidence="2 3">
    <name type="scientific">Prolixibacter denitrificans</name>
    <dbReference type="NCBI Taxonomy" id="1541063"/>
    <lineage>
        <taxon>Bacteria</taxon>
        <taxon>Pseudomonadati</taxon>
        <taxon>Bacteroidota</taxon>
        <taxon>Bacteroidia</taxon>
        <taxon>Marinilabiliales</taxon>
        <taxon>Prolixibacteraceae</taxon>
        <taxon>Prolixibacter</taxon>
    </lineage>
</organism>
<reference evidence="2 3" key="1">
    <citation type="submission" date="2018-03" db="EMBL/GenBank/DDBJ databases">
        <title>Genomic Encyclopedia of Archaeal and Bacterial Type Strains, Phase II (KMG-II): from individual species to whole genera.</title>
        <authorList>
            <person name="Goeker M."/>
        </authorList>
    </citation>
    <scope>NUCLEOTIDE SEQUENCE [LARGE SCALE GENOMIC DNA]</scope>
    <source>
        <strain evidence="2 3">DSM 27267</strain>
    </source>
</reference>
<keyword evidence="4" id="KW-1185">Reference proteome</keyword>
<sequence length="220" mass="23663">MKTKKFAVVLAGSGVFDGAEIHESTLTMLSIAKAGGTYQCFAPDKEQAQVVNHLTGEEMPEKRNVLVEAARIARGDIKPLTEFSPDDFDAIVFPGGFGVAKNLCTFAFDGPECSVDPEVEKVIKASVDEGLAIGAICISPVLMARVLPEVDVTIGEDQETAEAISKMGGAHHITDHGEIIIDEKYKLVTTPCYMLDATITQIAEGTDNIVKELIYMIENS</sequence>
<dbReference type="OrthoDB" id="9800516at2"/>
<dbReference type="InterPro" id="IPR026041">
    <property type="entry name" value="ElbB"/>
</dbReference>
<evidence type="ECO:0000313" key="3">
    <source>
        <dbReference type="Proteomes" id="UP000240621"/>
    </source>
</evidence>
<dbReference type="CDD" id="cd03133">
    <property type="entry name" value="GATase1_ES1"/>
    <property type="match status" value="1"/>
</dbReference>
<dbReference type="AlphaFoldDB" id="A0A2P8CC27"/>
<dbReference type="NCBIfam" id="NF008747">
    <property type="entry name" value="PRK11780.1"/>
    <property type="match status" value="1"/>
</dbReference>
<dbReference type="Gene3D" id="3.40.50.880">
    <property type="match status" value="1"/>
</dbReference>
<reference evidence="1 4" key="2">
    <citation type="submission" date="2019-10" db="EMBL/GenBank/DDBJ databases">
        <title>Prolixibacter strains distinguished by the presence of nitrate reductase genes were adept at nitrate-dependent anaerobic corrosion of metallic iron and carbon steel.</title>
        <authorList>
            <person name="Iino T."/>
            <person name="Shono N."/>
            <person name="Ito K."/>
            <person name="Nakamura R."/>
            <person name="Sueoka K."/>
            <person name="Harayama S."/>
            <person name="Ohkuma M."/>
        </authorList>
    </citation>
    <scope>NUCLEOTIDE SEQUENCE [LARGE SCALE GENOMIC DNA]</scope>
    <source>
        <strain evidence="1 4">MIC1-1</strain>
    </source>
</reference>
<dbReference type="EMBL" id="BLAU01000001">
    <property type="protein sequence ID" value="GET22806.1"/>
    <property type="molecule type" value="Genomic_DNA"/>
</dbReference>
<proteinExistence type="predicted"/>
<dbReference type="RefSeq" id="WP_106542657.1">
    <property type="nucleotide sequence ID" value="NZ_BLAU01000001.1"/>
</dbReference>
<dbReference type="PIRSF" id="PIRSF006320">
    <property type="entry name" value="Elb2"/>
    <property type="match status" value="1"/>
</dbReference>
<dbReference type="EMBL" id="PYGC01000006">
    <property type="protein sequence ID" value="PSK82452.1"/>
    <property type="molecule type" value="Genomic_DNA"/>
</dbReference>
<gene>
    <name evidence="2" type="ORF">CLV93_106200</name>
    <name evidence="1" type="ORF">JCM18694_30520</name>
</gene>
<accession>A0A2P8CC27</accession>
<dbReference type="Proteomes" id="UP000396862">
    <property type="component" value="Unassembled WGS sequence"/>
</dbReference>
<dbReference type="InterPro" id="IPR029062">
    <property type="entry name" value="Class_I_gatase-like"/>
</dbReference>
<comment type="caution">
    <text evidence="2">The sequence shown here is derived from an EMBL/GenBank/DDBJ whole genome shotgun (WGS) entry which is preliminary data.</text>
</comment>
<dbReference type="Proteomes" id="UP000240621">
    <property type="component" value="Unassembled WGS sequence"/>
</dbReference>
<evidence type="ECO:0000313" key="2">
    <source>
        <dbReference type="EMBL" id="PSK82452.1"/>
    </source>
</evidence>
<dbReference type="PANTHER" id="PTHR10224:SF12">
    <property type="entry name" value="GLYOXALASE ELBB"/>
    <property type="match status" value="1"/>
</dbReference>